<reference evidence="1" key="2">
    <citation type="journal article" date="2015" name="Fish Shellfish Immunol.">
        <title>Early steps in the European eel (Anguilla anguilla)-Vibrio vulnificus interaction in the gills: Role of the RtxA13 toxin.</title>
        <authorList>
            <person name="Callol A."/>
            <person name="Pajuelo D."/>
            <person name="Ebbesson L."/>
            <person name="Teles M."/>
            <person name="MacKenzie S."/>
            <person name="Amaro C."/>
        </authorList>
    </citation>
    <scope>NUCLEOTIDE SEQUENCE</scope>
</reference>
<dbReference type="AlphaFoldDB" id="A0A0E9STM5"/>
<dbReference type="EMBL" id="GBXM01063975">
    <property type="protein sequence ID" value="JAH44602.1"/>
    <property type="molecule type" value="Transcribed_RNA"/>
</dbReference>
<reference evidence="1" key="1">
    <citation type="submission" date="2014-11" db="EMBL/GenBank/DDBJ databases">
        <authorList>
            <person name="Amaro Gonzalez C."/>
        </authorList>
    </citation>
    <scope>NUCLEOTIDE SEQUENCE</scope>
</reference>
<sequence length="45" mass="4976">MPWEIVAKIIAHKIIYFLPECPQGGLRQTPGREPAGECRGNVCVP</sequence>
<organism evidence="1">
    <name type="scientific">Anguilla anguilla</name>
    <name type="common">European freshwater eel</name>
    <name type="synonym">Muraena anguilla</name>
    <dbReference type="NCBI Taxonomy" id="7936"/>
    <lineage>
        <taxon>Eukaryota</taxon>
        <taxon>Metazoa</taxon>
        <taxon>Chordata</taxon>
        <taxon>Craniata</taxon>
        <taxon>Vertebrata</taxon>
        <taxon>Euteleostomi</taxon>
        <taxon>Actinopterygii</taxon>
        <taxon>Neopterygii</taxon>
        <taxon>Teleostei</taxon>
        <taxon>Anguilliformes</taxon>
        <taxon>Anguillidae</taxon>
        <taxon>Anguilla</taxon>
    </lineage>
</organism>
<proteinExistence type="predicted"/>
<evidence type="ECO:0000313" key="1">
    <source>
        <dbReference type="EMBL" id="JAH44602.1"/>
    </source>
</evidence>
<protein>
    <submittedName>
        <fullName evidence="1">Uncharacterized protein</fullName>
    </submittedName>
</protein>
<accession>A0A0E9STM5</accession>
<name>A0A0E9STM5_ANGAN</name>